<reference evidence="1 2" key="1">
    <citation type="journal article" date="2013" name="PLoS ONE">
        <title>Genomic and secretomic analyses reveal unique features of the lignocellulolytic enzyme system of Penicillium decumbens.</title>
        <authorList>
            <person name="Liu G."/>
            <person name="Zhang L."/>
            <person name="Wei X."/>
            <person name="Zou G."/>
            <person name="Qin Y."/>
            <person name="Ma L."/>
            <person name="Li J."/>
            <person name="Zheng H."/>
            <person name="Wang S."/>
            <person name="Wang C."/>
            <person name="Xun L."/>
            <person name="Zhao G.-P."/>
            <person name="Zhou Z."/>
            <person name="Qu Y."/>
        </authorList>
    </citation>
    <scope>NUCLEOTIDE SEQUENCE [LARGE SCALE GENOMIC DNA]</scope>
    <source>
        <strain evidence="2">114-2 / CGMCC 5302</strain>
    </source>
</reference>
<sequence>MAQSSDGPSKPFVFFFFDSVADSRSLIAGFSVDMEGGPVVSLASETQWRSDTVQMLALCLLCCEMTGHGGSYSAMDGGVSQELYVGCVASSLFHEFKYQNYQGSQTVYMRPSKEEFTMKMKWRGESGKRIK</sequence>
<dbReference type="HOGENOM" id="CLU_1928334_0_0_1"/>
<evidence type="ECO:0000313" key="1">
    <source>
        <dbReference type="EMBL" id="EPS29935.1"/>
    </source>
</evidence>
<accession>S7ZGZ4</accession>
<keyword evidence="2" id="KW-1185">Reference proteome</keyword>
<dbReference type="AlphaFoldDB" id="S7ZGZ4"/>
<dbReference type="EMBL" id="KB644412">
    <property type="protein sequence ID" value="EPS29935.1"/>
    <property type="molecule type" value="Genomic_DNA"/>
</dbReference>
<organism evidence="1 2">
    <name type="scientific">Penicillium oxalicum (strain 114-2 / CGMCC 5302)</name>
    <name type="common">Penicillium decumbens</name>
    <dbReference type="NCBI Taxonomy" id="933388"/>
    <lineage>
        <taxon>Eukaryota</taxon>
        <taxon>Fungi</taxon>
        <taxon>Dikarya</taxon>
        <taxon>Ascomycota</taxon>
        <taxon>Pezizomycotina</taxon>
        <taxon>Eurotiomycetes</taxon>
        <taxon>Eurotiomycetidae</taxon>
        <taxon>Eurotiales</taxon>
        <taxon>Aspergillaceae</taxon>
        <taxon>Penicillium</taxon>
    </lineage>
</organism>
<evidence type="ECO:0000313" key="2">
    <source>
        <dbReference type="Proteomes" id="UP000019376"/>
    </source>
</evidence>
<gene>
    <name evidence="1" type="ORF">PDE_04885</name>
</gene>
<proteinExistence type="predicted"/>
<dbReference type="Proteomes" id="UP000019376">
    <property type="component" value="Unassembled WGS sequence"/>
</dbReference>
<protein>
    <submittedName>
        <fullName evidence="1">Uncharacterized protein</fullName>
    </submittedName>
</protein>
<name>S7ZGZ4_PENO1</name>